<reference evidence="2" key="1">
    <citation type="journal article" date="2019" name="MBio">
        <title>Comparative genomics for the elucidation of multidrug resistance (MDR) in Candida lusitaniae.</title>
        <authorList>
            <person name="Kannan A."/>
            <person name="Asner S.A."/>
            <person name="Trachsel E."/>
            <person name="Kelly S."/>
            <person name="Parker J."/>
            <person name="Sanglard D."/>
        </authorList>
    </citation>
    <scope>NUCLEOTIDE SEQUENCE [LARGE SCALE GENOMIC DNA]</scope>
    <source>
        <strain evidence="2">P1</strain>
    </source>
</reference>
<keyword evidence="2" id="KW-1185">Reference proteome</keyword>
<protein>
    <submittedName>
        <fullName evidence="1">Uncharacterized protein</fullName>
    </submittedName>
</protein>
<dbReference type="EMBL" id="CP038488">
    <property type="protein sequence ID" value="QFZ29359.1"/>
    <property type="molecule type" value="Genomic_DNA"/>
</dbReference>
<name>A0ACD0WPB6_CLALS</name>
<accession>A0ACD0WPB6</accession>
<organism evidence="1 2">
    <name type="scientific">Clavispora lusitaniae</name>
    <name type="common">Candida lusitaniae</name>
    <dbReference type="NCBI Taxonomy" id="36911"/>
    <lineage>
        <taxon>Eukaryota</taxon>
        <taxon>Fungi</taxon>
        <taxon>Dikarya</taxon>
        <taxon>Ascomycota</taxon>
        <taxon>Saccharomycotina</taxon>
        <taxon>Pichiomycetes</taxon>
        <taxon>Metschnikowiaceae</taxon>
        <taxon>Clavispora</taxon>
    </lineage>
</organism>
<sequence>MALQLKKRNYKFHLAATGALVLGAGFLLVKTYPHLMSCFTTKGKEEEDDNTPVELQAETKDDENNSTLESQSADVSLVDVAEWSDENLRSFLLEVSIHQSKIISENTNGNRKKSVLLPTLITISLFPLLNQFRKALNINFNVILTIRIFLVRFLLLLKGVFN</sequence>
<dbReference type="Proteomes" id="UP000326582">
    <property type="component" value="Chromosome 5"/>
</dbReference>
<proteinExistence type="predicted"/>
<gene>
    <name evidence="1" type="ORF">EJF14_50597</name>
</gene>
<evidence type="ECO:0000313" key="1">
    <source>
        <dbReference type="EMBL" id="QFZ29359.1"/>
    </source>
</evidence>
<evidence type="ECO:0000313" key="2">
    <source>
        <dbReference type="Proteomes" id="UP000326582"/>
    </source>
</evidence>